<protein>
    <submittedName>
        <fullName evidence="1">Uncharacterized protein</fullName>
    </submittedName>
</protein>
<reference evidence="1 2" key="1">
    <citation type="journal article" date="2018" name="Viruses">
        <title>Bacteriophage GC1, a Novel Tectivirus Infecting Gluconobacter Cerinus, an Acetic Acid Bacterium Associated with Wine-Making.</title>
        <authorList>
            <person name="Philippe C."/>
            <person name="Krupovic M."/>
            <person name="Jaomanjaka F."/>
            <person name="Claisse O."/>
            <person name="Petrel M."/>
            <person name="le Marrec C."/>
        </authorList>
    </citation>
    <scope>NUCLEOTIDE SEQUENCE [LARGE SCALE GENOMIC DNA]</scope>
</reference>
<dbReference type="EMBL" id="MG159787">
    <property type="protein sequence ID" value="ATS92582.1"/>
    <property type="molecule type" value="Genomic_DNA"/>
</dbReference>
<evidence type="ECO:0000313" key="1">
    <source>
        <dbReference type="EMBL" id="ATS92582.1"/>
    </source>
</evidence>
<name>A0A2I5AR79_9VIRU</name>
<proteinExistence type="predicted"/>
<sequence>MKVFGISIVTLLIILLVGMIIQAKFPSNVVSSKLVNNI</sequence>
<keyword evidence="2" id="KW-1185">Reference proteome</keyword>
<organism evidence="1 2">
    <name type="scientific">Gluconobacter phage GC1</name>
    <dbReference type="NCBI Taxonomy" id="2047788"/>
    <lineage>
        <taxon>Viruses</taxon>
        <taxon>Varidnaviria</taxon>
        <taxon>Bamfordvirae</taxon>
        <taxon>Preplasmiviricota</taxon>
        <taxon>Prepoliviricotina</taxon>
        <taxon>Tectiliviricetes</taxon>
        <taxon>Kalamavirales</taxon>
        <taxon>Tectiviridae</taxon>
        <taxon>Gammatectivirus</taxon>
        <taxon>Gammatectivirus GC1</taxon>
    </lineage>
</organism>
<gene>
    <name evidence="1" type="ORF">GC1_00014</name>
</gene>
<accession>A0A2I5AR79</accession>
<evidence type="ECO:0000313" key="2">
    <source>
        <dbReference type="Proteomes" id="UP000241016"/>
    </source>
</evidence>
<dbReference type="Proteomes" id="UP000241016">
    <property type="component" value="Segment"/>
</dbReference>